<dbReference type="GO" id="GO:0007165">
    <property type="term" value="P:signal transduction"/>
    <property type="evidence" value="ECO:0007669"/>
    <property type="project" value="UniProtKB-KW"/>
</dbReference>
<evidence type="ECO:0000256" key="8">
    <source>
        <dbReference type="ARBA" id="ARBA00023170"/>
    </source>
</evidence>
<keyword evidence="12" id="KW-1185">Reference proteome</keyword>
<dbReference type="EMBL" id="JAHYIQ010000011">
    <property type="protein sequence ID" value="KAK1127967.1"/>
    <property type="molecule type" value="Genomic_DNA"/>
</dbReference>
<accession>A0AA40FZ08</accession>
<dbReference type="PANTHER" id="PTHR21137:SF35">
    <property type="entry name" value="ODORANT RECEPTOR 19A-RELATED"/>
    <property type="match status" value="1"/>
</dbReference>
<dbReference type="AlphaFoldDB" id="A0AA40FZ08"/>
<evidence type="ECO:0000256" key="3">
    <source>
        <dbReference type="ARBA" id="ARBA00022606"/>
    </source>
</evidence>
<dbReference type="PANTHER" id="PTHR21137">
    <property type="entry name" value="ODORANT RECEPTOR"/>
    <property type="match status" value="1"/>
</dbReference>
<dbReference type="GO" id="GO:0004984">
    <property type="term" value="F:olfactory receptor activity"/>
    <property type="evidence" value="ECO:0007669"/>
    <property type="project" value="InterPro"/>
</dbReference>
<comment type="caution">
    <text evidence="11">The sequence shown here is derived from an EMBL/GenBank/DDBJ whole genome shotgun (WGS) entry which is preliminary data.</text>
</comment>
<comment type="subcellular location">
    <subcellularLocation>
        <location evidence="1">Cell membrane</location>
        <topology evidence="1">Multi-pass membrane protein</topology>
    </subcellularLocation>
</comment>
<proteinExistence type="predicted"/>
<evidence type="ECO:0000256" key="9">
    <source>
        <dbReference type="ARBA" id="ARBA00023224"/>
    </source>
</evidence>
<evidence type="ECO:0000256" key="4">
    <source>
        <dbReference type="ARBA" id="ARBA00022692"/>
    </source>
</evidence>
<dbReference type="InterPro" id="IPR004117">
    <property type="entry name" value="7tm6_olfct_rcpt"/>
</dbReference>
<keyword evidence="5" id="KW-0552">Olfaction</keyword>
<keyword evidence="2" id="KW-1003">Cell membrane</keyword>
<dbReference type="GO" id="GO:0005886">
    <property type="term" value="C:plasma membrane"/>
    <property type="evidence" value="ECO:0007669"/>
    <property type="project" value="UniProtKB-SubCell"/>
</dbReference>
<evidence type="ECO:0000256" key="5">
    <source>
        <dbReference type="ARBA" id="ARBA00022725"/>
    </source>
</evidence>
<evidence type="ECO:0000313" key="11">
    <source>
        <dbReference type="EMBL" id="KAK1127967.1"/>
    </source>
</evidence>
<name>A0AA40FZ08_9HYME</name>
<keyword evidence="3" id="KW-0716">Sensory transduction</keyword>
<gene>
    <name evidence="11" type="ORF">K0M31_003460</name>
</gene>
<organism evidence="11 12">
    <name type="scientific">Melipona bicolor</name>
    <dbReference type="NCBI Taxonomy" id="60889"/>
    <lineage>
        <taxon>Eukaryota</taxon>
        <taxon>Metazoa</taxon>
        <taxon>Ecdysozoa</taxon>
        <taxon>Arthropoda</taxon>
        <taxon>Hexapoda</taxon>
        <taxon>Insecta</taxon>
        <taxon>Pterygota</taxon>
        <taxon>Neoptera</taxon>
        <taxon>Endopterygota</taxon>
        <taxon>Hymenoptera</taxon>
        <taxon>Apocrita</taxon>
        <taxon>Aculeata</taxon>
        <taxon>Apoidea</taxon>
        <taxon>Anthophila</taxon>
        <taxon>Apidae</taxon>
        <taxon>Melipona</taxon>
    </lineage>
</organism>
<sequence length="193" mass="22072">MKLNDLQYKMLLNTIWEDWSKDRAKDELEIMVEYAEKTAFFSRMYFVVGTACTASFVQQALSPIVLDIILPINETRDVVYIFPGYYLIDDRKYRSFIILHLTYVTIVAYYVFVGCDTNYVCVVQHACGQIAVARYDASWYNTNKETQLLFVLALRSCLSPPILSAGGLLTLNLETFAQIIKGSVSYFTVLKSS</sequence>
<protein>
    <recommendedName>
        <fullName evidence="13">Odorant receptor</fullName>
    </recommendedName>
</protein>
<keyword evidence="4 10" id="KW-0812">Transmembrane</keyword>
<dbReference type="Proteomes" id="UP001177670">
    <property type="component" value="Unassembled WGS sequence"/>
</dbReference>
<keyword evidence="8" id="KW-0675">Receptor</keyword>
<dbReference type="Pfam" id="PF02949">
    <property type="entry name" value="7tm_6"/>
    <property type="match status" value="1"/>
</dbReference>
<evidence type="ECO:0000313" key="12">
    <source>
        <dbReference type="Proteomes" id="UP001177670"/>
    </source>
</evidence>
<evidence type="ECO:0000256" key="1">
    <source>
        <dbReference type="ARBA" id="ARBA00004651"/>
    </source>
</evidence>
<feature type="transmembrane region" description="Helical" evidence="10">
    <location>
        <begin position="93"/>
        <end position="112"/>
    </location>
</feature>
<evidence type="ECO:0008006" key="13">
    <source>
        <dbReference type="Google" id="ProtNLM"/>
    </source>
</evidence>
<evidence type="ECO:0000256" key="7">
    <source>
        <dbReference type="ARBA" id="ARBA00023136"/>
    </source>
</evidence>
<keyword evidence="9" id="KW-0807">Transducer</keyword>
<evidence type="ECO:0000256" key="6">
    <source>
        <dbReference type="ARBA" id="ARBA00022989"/>
    </source>
</evidence>
<evidence type="ECO:0000256" key="10">
    <source>
        <dbReference type="SAM" id="Phobius"/>
    </source>
</evidence>
<keyword evidence="6 10" id="KW-1133">Transmembrane helix</keyword>
<evidence type="ECO:0000256" key="2">
    <source>
        <dbReference type="ARBA" id="ARBA00022475"/>
    </source>
</evidence>
<reference evidence="11" key="1">
    <citation type="submission" date="2021-10" db="EMBL/GenBank/DDBJ databases">
        <title>Melipona bicolor Genome sequencing and assembly.</title>
        <authorList>
            <person name="Araujo N.S."/>
            <person name="Arias M.C."/>
        </authorList>
    </citation>
    <scope>NUCLEOTIDE SEQUENCE</scope>
    <source>
        <strain evidence="11">USP_2M_L1-L4_2017</strain>
        <tissue evidence="11">Whole body</tissue>
    </source>
</reference>
<keyword evidence="7 10" id="KW-0472">Membrane</keyword>
<dbReference type="GO" id="GO:0005549">
    <property type="term" value="F:odorant binding"/>
    <property type="evidence" value="ECO:0007669"/>
    <property type="project" value="InterPro"/>
</dbReference>